<gene>
    <name evidence="1" type="ORF">KQX54_002885</name>
</gene>
<sequence>MHQTPGNPRFHQKTLDPWKTINKLDVFFVPTPGKKCPEVASSLGLQGPSAPIGAQLLASSASAASKNDHDNILPYHGNLLTGVNSTFVATLANNNSSSGNNNNLKTVVNPPGFKPNTMQASAAEANTLDLQAMQSMDWLFKKERIFLLAQFWQQVNPAPDPFHLVCPYFKGERESSRYQQFEKFPSGGDTLQAGAFVRIRLPAEPDRGSH</sequence>
<evidence type="ECO:0000313" key="1">
    <source>
        <dbReference type="EMBL" id="KAH0557296.1"/>
    </source>
</evidence>
<dbReference type="AlphaFoldDB" id="A0AAV7IUA2"/>
<dbReference type="EMBL" id="JAHXZJ010000747">
    <property type="protein sequence ID" value="KAH0557296.1"/>
    <property type="molecule type" value="Genomic_DNA"/>
</dbReference>
<keyword evidence="2" id="KW-1185">Reference proteome</keyword>
<reference evidence="1 2" key="1">
    <citation type="journal article" date="2021" name="J. Hered.">
        <title>A chromosome-level genome assembly of the parasitoid wasp, Cotesia glomerata (Hymenoptera: Braconidae).</title>
        <authorList>
            <person name="Pinto B.J."/>
            <person name="Weis J.J."/>
            <person name="Gamble T."/>
            <person name="Ode P.J."/>
            <person name="Paul R."/>
            <person name="Zaspel J.M."/>
        </authorList>
    </citation>
    <scope>NUCLEOTIDE SEQUENCE [LARGE SCALE GENOMIC DNA]</scope>
    <source>
        <strain evidence="1">CgM1</strain>
    </source>
</reference>
<comment type="caution">
    <text evidence="1">The sequence shown here is derived from an EMBL/GenBank/DDBJ whole genome shotgun (WGS) entry which is preliminary data.</text>
</comment>
<evidence type="ECO:0000313" key="2">
    <source>
        <dbReference type="Proteomes" id="UP000826195"/>
    </source>
</evidence>
<proteinExistence type="predicted"/>
<organism evidence="1 2">
    <name type="scientific">Cotesia glomerata</name>
    <name type="common">Lepidopteran parasitic wasp</name>
    <name type="synonym">Apanteles glomeratus</name>
    <dbReference type="NCBI Taxonomy" id="32391"/>
    <lineage>
        <taxon>Eukaryota</taxon>
        <taxon>Metazoa</taxon>
        <taxon>Ecdysozoa</taxon>
        <taxon>Arthropoda</taxon>
        <taxon>Hexapoda</taxon>
        <taxon>Insecta</taxon>
        <taxon>Pterygota</taxon>
        <taxon>Neoptera</taxon>
        <taxon>Endopterygota</taxon>
        <taxon>Hymenoptera</taxon>
        <taxon>Apocrita</taxon>
        <taxon>Ichneumonoidea</taxon>
        <taxon>Braconidae</taxon>
        <taxon>Microgastrinae</taxon>
        <taxon>Cotesia</taxon>
    </lineage>
</organism>
<dbReference type="Proteomes" id="UP000826195">
    <property type="component" value="Unassembled WGS sequence"/>
</dbReference>
<name>A0AAV7IUA2_COTGL</name>
<protein>
    <submittedName>
        <fullName evidence="1">Uncharacterized protein</fullName>
    </submittedName>
</protein>
<accession>A0AAV7IUA2</accession>